<dbReference type="GO" id="GO:0051213">
    <property type="term" value="F:dioxygenase activity"/>
    <property type="evidence" value="ECO:0007669"/>
    <property type="project" value="UniProtKB-KW"/>
</dbReference>
<evidence type="ECO:0000313" key="3">
    <source>
        <dbReference type="Proteomes" id="UP000319094"/>
    </source>
</evidence>
<reference evidence="2 3" key="1">
    <citation type="submission" date="2019-06" db="EMBL/GenBank/DDBJ databases">
        <title>Sequencing the genomes of 1000 actinobacteria strains.</title>
        <authorList>
            <person name="Klenk H.-P."/>
        </authorList>
    </citation>
    <scope>NUCLEOTIDE SEQUENCE [LARGE SCALE GENOMIC DNA]</scope>
    <source>
        <strain evidence="2 3">DSM 8803</strain>
    </source>
</reference>
<keyword evidence="2" id="KW-0456">Lyase</keyword>
<protein>
    <submittedName>
        <fullName evidence="2">Catechol 2,3-dioxygenase-like lactoylglutathione lyase family enzyme</fullName>
    </submittedName>
</protein>
<gene>
    <name evidence="2" type="ORF">FB468_3261</name>
</gene>
<dbReference type="PANTHER" id="PTHR35908">
    <property type="entry name" value="HYPOTHETICAL FUSION PROTEIN"/>
    <property type="match status" value="1"/>
</dbReference>
<dbReference type="Pfam" id="PF18029">
    <property type="entry name" value="Glyoxalase_6"/>
    <property type="match status" value="1"/>
</dbReference>
<sequence>MHAPLALTRTTFALDCPDAAALAEFYGALLGWDVVKGDDDEWVEVHPRGGAAGSHFLAFQQVPHYVAPEWPEGSVPQQAHLDFYVPDLEVATASALAAGARKHAVQPSQSGSFIVFVDPAGHLFCLCRESNLAS</sequence>
<accession>A0A542XY27</accession>
<dbReference type="CDD" id="cd06587">
    <property type="entry name" value="VOC"/>
    <property type="match status" value="1"/>
</dbReference>
<keyword evidence="3" id="KW-1185">Reference proteome</keyword>
<dbReference type="RefSeq" id="WP_141888836.1">
    <property type="nucleotide sequence ID" value="NZ_BAAAUY010000023.1"/>
</dbReference>
<organism evidence="2 3">
    <name type="scientific">Leucobacter komagatae</name>
    <dbReference type="NCBI Taxonomy" id="55969"/>
    <lineage>
        <taxon>Bacteria</taxon>
        <taxon>Bacillati</taxon>
        <taxon>Actinomycetota</taxon>
        <taxon>Actinomycetes</taxon>
        <taxon>Micrococcales</taxon>
        <taxon>Microbacteriaceae</taxon>
        <taxon>Leucobacter</taxon>
    </lineage>
</organism>
<evidence type="ECO:0000259" key="1">
    <source>
        <dbReference type="PROSITE" id="PS51819"/>
    </source>
</evidence>
<dbReference type="EMBL" id="VFON01000002">
    <property type="protein sequence ID" value="TQL40737.1"/>
    <property type="molecule type" value="Genomic_DNA"/>
</dbReference>
<proteinExistence type="predicted"/>
<dbReference type="PANTHER" id="PTHR35908:SF1">
    <property type="entry name" value="CONSERVED PROTEIN"/>
    <property type="match status" value="1"/>
</dbReference>
<dbReference type="InterPro" id="IPR029068">
    <property type="entry name" value="Glyas_Bleomycin-R_OHBP_Dase"/>
</dbReference>
<dbReference type="Proteomes" id="UP000319094">
    <property type="component" value="Unassembled WGS sequence"/>
</dbReference>
<evidence type="ECO:0000313" key="2">
    <source>
        <dbReference type="EMBL" id="TQL40737.1"/>
    </source>
</evidence>
<name>A0A542XY27_9MICO</name>
<dbReference type="GO" id="GO:0016829">
    <property type="term" value="F:lyase activity"/>
    <property type="evidence" value="ECO:0007669"/>
    <property type="project" value="UniProtKB-KW"/>
</dbReference>
<keyword evidence="2" id="KW-0223">Dioxygenase</keyword>
<dbReference type="PROSITE" id="PS51819">
    <property type="entry name" value="VOC"/>
    <property type="match status" value="1"/>
</dbReference>
<keyword evidence="2" id="KW-0560">Oxidoreductase</keyword>
<dbReference type="SUPFAM" id="SSF54593">
    <property type="entry name" value="Glyoxalase/Bleomycin resistance protein/Dihydroxybiphenyl dioxygenase"/>
    <property type="match status" value="1"/>
</dbReference>
<dbReference type="Gene3D" id="3.10.180.10">
    <property type="entry name" value="2,3-Dihydroxybiphenyl 1,2-Dioxygenase, domain 1"/>
    <property type="match status" value="1"/>
</dbReference>
<dbReference type="AlphaFoldDB" id="A0A542XY27"/>
<feature type="domain" description="VOC" evidence="1">
    <location>
        <begin position="6"/>
        <end position="129"/>
    </location>
</feature>
<dbReference type="InterPro" id="IPR041581">
    <property type="entry name" value="Glyoxalase_6"/>
</dbReference>
<dbReference type="InterPro" id="IPR037523">
    <property type="entry name" value="VOC_core"/>
</dbReference>
<dbReference type="OrthoDB" id="1645442at2"/>
<comment type="caution">
    <text evidence="2">The sequence shown here is derived from an EMBL/GenBank/DDBJ whole genome shotgun (WGS) entry which is preliminary data.</text>
</comment>